<evidence type="ECO:0000256" key="1">
    <source>
        <dbReference type="SAM" id="MobiDB-lite"/>
    </source>
</evidence>
<sequence length="94" mass="11075">ANTVHDGFPLGKWLHRQRQLAKKRSSPSPTQQALATIDPGWNPPWDILWQRTYHHARTHPHTSAIRQWLQRQQRTWPLLHPHQQHLLTHIGVTA</sequence>
<name>A0A5B0AB83_9ACTN</name>
<proteinExistence type="predicted"/>
<evidence type="ECO:0000313" key="2">
    <source>
        <dbReference type="EMBL" id="KAA0927148.1"/>
    </source>
</evidence>
<feature type="compositionally biased region" description="Basic residues" evidence="1">
    <location>
        <begin position="16"/>
        <end position="25"/>
    </location>
</feature>
<accession>A0A5B0AB83</accession>
<dbReference type="EMBL" id="VDFC01000058">
    <property type="protein sequence ID" value="KAA0927148.1"/>
    <property type="molecule type" value="Genomic_DNA"/>
</dbReference>
<dbReference type="GO" id="GO:0003677">
    <property type="term" value="F:DNA binding"/>
    <property type="evidence" value="ECO:0007669"/>
    <property type="project" value="UniProtKB-KW"/>
</dbReference>
<feature type="non-terminal residue" evidence="2">
    <location>
        <position position="1"/>
    </location>
</feature>
<gene>
    <name evidence="2" type="ORF">FGF04_31680</name>
</gene>
<evidence type="ECO:0000313" key="3">
    <source>
        <dbReference type="Proteomes" id="UP000324965"/>
    </source>
</evidence>
<keyword evidence="2" id="KW-0238">DNA-binding</keyword>
<feature type="region of interest" description="Disordered" evidence="1">
    <location>
        <begin position="16"/>
        <end position="37"/>
    </location>
</feature>
<dbReference type="Proteomes" id="UP000324965">
    <property type="component" value="Unassembled WGS sequence"/>
</dbReference>
<reference evidence="2 3" key="1">
    <citation type="submission" date="2019-05" db="EMBL/GenBank/DDBJ databases">
        <authorList>
            <person name="Hariharan J."/>
            <person name="Choudoir M.J."/>
            <person name="Diebold P."/>
            <person name="Panke-Buisse K."/>
            <person name="Buckley D.H."/>
        </authorList>
    </citation>
    <scope>NUCLEOTIDE SEQUENCE [LARGE SCALE GENOMIC DNA]</scope>
    <source>
        <strain evidence="2 3">SUN51</strain>
    </source>
</reference>
<protein>
    <submittedName>
        <fullName evidence="2">DNA-binding protein</fullName>
    </submittedName>
</protein>
<keyword evidence="3" id="KW-1185">Reference proteome</keyword>
<organism evidence="2 3">
    <name type="scientific">Streptomyces apricus</name>
    <dbReference type="NCBI Taxonomy" id="1828112"/>
    <lineage>
        <taxon>Bacteria</taxon>
        <taxon>Bacillati</taxon>
        <taxon>Actinomycetota</taxon>
        <taxon>Actinomycetes</taxon>
        <taxon>Kitasatosporales</taxon>
        <taxon>Streptomycetaceae</taxon>
        <taxon>Streptomyces</taxon>
    </lineage>
</organism>
<comment type="caution">
    <text evidence="2">The sequence shown here is derived from an EMBL/GenBank/DDBJ whole genome shotgun (WGS) entry which is preliminary data.</text>
</comment>
<dbReference type="AlphaFoldDB" id="A0A5B0AB83"/>